<dbReference type="PRINTS" id="PR00724">
    <property type="entry name" value="CRBOXYPTASEC"/>
</dbReference>
<dbReference type="AlphaFoldDB" id="A0A7R9MIK3"/>
<keyword evidence="2 7" id="KW-0121">Carboxypeptidase</keyword>
<feature type="signal peptide" evidence="7">
    <location>
        <begin position="1"/>
        <end position="20"/>
    </location>
</feature>
<keyword evidence="3 7" id="KW-0645">Protease</keyword>
<protein>
    <recommendedName>
        <fullName evidence="7">Carboxypeptidase</fullName>
        <ecNumber evidence="7">3.4.16.-</ecNumber>
    </recommendedName>
</protein>
<dbReference type="SUPFAM" id="SSF53474">
    <property type="entry name" value="alpha/beta-Hydrolases"/>
    <property type="match status" value="1"/>
</dbReference>
<evidence type="ECO:0000256" key="5">
    <source>
        <dbReference type="ARBA" id="ARBA00022801"/>
    </source>
</evidence>
<evidence type="ECO:0000256" key="3">
    <source>
        <dbReference type="ARBA" id="ARBA00022670"/>
    </source>
</evidence>
<keyword evidence="4 7" id="KW-0732">Signal</keyword>
<keyword evidence="6" id="KW-0325">Glycoprotein</keyword>
<evidence type="ECO:0000256" key="1">
    <source>
        <dbReference type="ARBA" id="ARBA00009431"/>
    </source>
</evidence>
<feature type="chain" id="PRO_5035956898" description="Carboxypeptidase" evidence="7">
    <location>
        <begin position="21"/>
        <end position="456"/>
    </location>
</feature>
<dbReference type="InterPro" id="IPR018202">
    <property type="entry name" value="Ser_caboxypep_ser_AS"/>
</dbReference>
<sequence>MYYKTFAFIIFAIQLSGSYANRKCDPLLLTPYIETSRLVEAKQLSAVTGLSKTLNITSYSGFLTVNQQFNSNLFFWFFPALNNASTAPVLLWLQGGPGSSSMLALFTENGPFTVDNNLNLVPNKYSWAQNYSVLYIDNPVGTGFSFTQNSEGFAANETDVALDLYNGLQQFFTLFSEYRNNEFYVTGESYAGKYVPAIGYKLHQMADTSNINFKGISIGNGWIDPLNMLDIGSYLYQIGLIDKNQLNHFIEVQNKTAVDIKQNKYREAFELQDQLIGGDLTNGSTYFTNVTGFTYYLNILNSREPKGLDNFVKFLNLNTTQEAIHVGCATYVATNATVGVYLIKDEFYSVKPWFTTLINNYKVLIYSGQLDIIVAATLTENFLENLEWKHSKEFSSAKRIVWKVDKEDNEVTGYAKKVDNFTHVIIRNAGHMVPTDQPRAALDMMNRFIMNQPFGH</sequence>
<dbReference type="GO" id="GO:0004185">
    <property type="term" value="F:serine-type carboxypeptidase activity"/>
    <property type="evidence" value="ECO:0007669"/>
    <property type="project" value="UniProtKB-UniRule"/>
</dbReference>
<evidence type="ECO:0000256" key="4">
    <source>
        <dbReference type="ARBA" id="ARBA00022729"/>
    </source>
</evidence>
<name>A0A7R9MIK3_9ACAR</name>
<dbReference type="GO" id="GO:0006508">
    <property type="term" value="P:proteolysis"/>
    <property type="evidence" value="ECO:0007669"/>
    <property type="project" value="UniProtKB-KW"/>
</dbReference>
<proteinExistence type="inferred from homology"/>
<dbReference type="InterPro" id="IPR029058">
    <property type="entry name" value="AB_hydrolase_fold"/>
</dbReference>
<comment type="similarity">
    <text evidence="1 7">Belongs to the peptidase S10 family.</text>
</comment>
<dbReference type="OrthoDB" id="443318at2759"/>
<dbReference type="FunFam" id="3.40.50.1820:FF:000096">
    <property type="entry name" value="Carboxypeptidase vitellogenic-like"/>
    <property type="match status" value="1"/>
</dbReference>
<reference evidence="8" key="1">
    <citation type="submission" date="2020-11" db="EMBL/GenBank/DDBJ databases">
        <authorList>
            <person name="Tran Van P."/>
        </authorList>
    </citation>
    <scope>NUCLEOTIDE SEQUENCE</scope>
</reference>
<dbReference type="InterPro" id="IPR001563">
    <property type="entry name" value="Peptidase_S10"/>
</dbReference>
<evidence type="ECO:0000256" key="2">
    <source>
        <dbReference type="ARBA" id="ARBA00022645"/>
    </source>
</evidence>
<dbReference type="PROSITE" id="PS00560">
    <property type="entry name" value="CARBOXYPEPT_SER_HIS"/>
    <property type="match status" value="1"/>
</dbReference>
<organism evidence="8">
    <name type="scientific">Oppiella nova</name>
    <dbReference type="NCBI Taxonomy" id="334625"/>
    <lineage>
        <taxon>Eukaryota</taxon>
        <taxon>Metazoa</taxon>
        <taxon>Ecdysozoa</taxon>
        <taxon>Arthropoda</taxon>
        <taxon>Chelicerata</taxon>
        <taxon>Arachnida</taxon>
        <taxon>Acari</taxon>
        <taxon>Acariformes</taxon>
        <taxon>Sarcoptiformes</taxon>
        <taxon>Oribatida</taxon>
        <taxon>Brachypylina</taxon>
        <taxon>Oppioidea</taxon>
        <taxon>Oppiidae</taxon>
        <taxon>Oppiella</taxon>
    </lineage>
</organism>
<dbReference type="PANTHER" id="PTHR11802">
    <property type="entry name" value="SERINE PROTEASE FAMILY S10 SERINE CARBOXYPEPTIDASE"/>
    <property type="match status" value="1"/>
</dbReference>
<keyword evidence="9" id="KW-1185">Reference proteome</keyword>
<evidence type="ECO:0000256" key="6">
    <source>
        <dbReference type="ARBA" id="ARBA00023180"/>
    </source>
</evidence>
<accession>A0A7R9MIK3</accession>
<dbReference type="Pfam" id="PF00450">
    <property type="entry name" value="Peptidase_S10"/>
    <property type="match status" value="1"/>
</dbReference>
<gene>
    <name evidence="8" type="ORF">ONB1V03_LOCUS16307</name>
</gene>
<dbReference type="EMBL" id="OC932980">
    <property type="protein sequence ID" value="CAD7659712.1"/>
    <property type="molecule type" value="Genomic_DNA"/>
</dbReference>
<dbReference type="Proteomes" id="UP000728032">
    <property type="component" value="Unassembled WGS sequence"/>
</dbReference>
<keyword evidence="5 7" id="KW-0378">Hydrolase</keyword>
<dbReference type="Gene3D" id="3.40.50.1820">
    <property type="entry name" value="alpha/beta hydrolase"/>
    <property type="match status" value="1"/>
</dbReference>
<evidence type="ECO:0000256" key="7">
    <source>
        <dbReference type="RuleBase" id="RU361156"/>
    </source>
</evidence>
<dbReference type="PANTHER" id="PTHR11802:SF472">
    <property type="entry name" value="SERINE CARBOXYPEPTIDASE CPVL-RELATED"/>
    <property type="match status" value="1"/>
</dbReference>
<dbReference type="PROSITE" id="PS00131">
    <property type="entry name" value="CARBOXYPEPT_SER_SER"/>
    <property type="match status" value="1"/>
</dbReference>
<dbReference type="InterPro" id="IPR033124">
    <property type="entry name" value="Ser_caboxypep_his_AS"/>
</dbReference>
<evidence type="ECO:0000313" key="8">
    <source>
        <dbReference type="EMBL" id="CAD7659712.1"/>
    </source>
</evidence>
<evidence type="ECO:0000313" key="9">
    <source>
        <dbReference type="Proteomes" id="UP000728032"/>
    </source>
</evidence>
<dbReference type="EC" id="3.4.16.-" evidence="7"/>
<dbReference type="EMBL" id="CAJPVJ010018155">
    <property type="protein sequence ID" value="CAG2176874.1"/>
    <property type="molecule type" value="Genomic_DNA"/>
</dbReference>